<keyword evidence="13 19" id="KW-1133">Transmembrane helix</keyword>
<keyword evidence="8 19" id="KW-0812">Transmembrane</keyword>
<comment type="subcellular location">
    <subcellularLocation>
        <location evidence="1">Cell membrane</location>
        <topology evidence="1">Multi-pass membrane protein</topology>
    </subcellularLocation>
</comment>
<evidence type="ECO:0000256" key="2">
    <source>
        <dbReference type="ARBA" id="ARBA00012951"/>
    </source>
</evidence>
<keyword evidence="7" id="KW-0679">Respiratory chain</keyword>
<dbReference type="InterPro" id="IPR050597">
    <property type="entry name" value="Cytochrome_c_Oxidase_Subunit"/>
</dbReference>
<accession>A0ABW0BP93</accession>
<evidence type="ECO:0000259" key="20">
    <source>
        <dbReference type="PROSITE" id="PS51007"/>
    </source>
</evidence>
<evidence type="ECO:0000256" key="17">
    <source>
        <dbReference type="PROSITE-ProRule" id="PRU00433"/>
    </source>
</evidence>
<evidence type="ECO:0000256" key="15">
    <source>
        <dbReference type="ARBA" id="ARBA00023136"/>
    </source>
</evidence>
<protein>
    <recommendedName>
        <fullName evidence="3">Cytochrome bc1 complex cytochrome c subunit</fullName>
        <ecNumber evidence="2">7.1.1.8</ecNumber>
    </recommendedName>
</protein>
<dbReference type="InterPro" id="IPR009056">
    <property type="entry name" value="Cyt_c-like_dom"/>
</dbReference>
<evidence type="ECO:0000256" key="6">
    <source>
        <dbReference type="ARBA" id="ARBA00022617"/>
    </source>
</evidence>
<feature type="compositionally biased region" description="Acidic residues" evidence="18">
    <location>
        <begin position="291"/>
        <end position="308"/>
    </location>
</feature>
<evidence type="ECO:0000313" key="22">
    <source>
        <dbReference type="Proteomes" id="UP001596087"/>
    </source>
</evidence>
<evidence type="ECO:0000256" key="14">
    <source>
        <dbReference type="ARBA" id="ARBA00023004"/>
    </source>
</evidence>
<dbReference type="EMBL" id="JBHSKD010000027">
    <property type="protein sequence ID" value="MFC5179008.1"/>
    <property type="molecule type" value="Genomic_DNA"/>
</dbReference>
<gene>
    <name evidence="21" type="ORF">ACFPGP_20160</name>
</gene>
<evidence type="ECO:0000256" key="12">
    <source>
        <dbReference type="ARBA" id="ARBA00022982"/>
    </source>
</evidence>
<dbReference type="PANTHER" id="PTHR33751">
    <property type="entry name" value="CBB3-TYPE CYTOCHROME C OXIDASE SUBUNIT FIXP"/>
    <property type="match status" value="1"/>
</dbReference>
<dbReference type="PANTHER" id="PTHR33751:SF13">
    <property type="entry name" value="CYTOCHROME BC1 COMPLEX CYTOCHROME C SUBUNIT"/>
    <property type="match status" value="1"/>
</dbReference>
<dbReference type="PIRSF" id="PIRSF000007">
    <property type="entry name" value="Ubiq_cycred_cyc"/>
    <property type="match status" value="1"/>
</dbReference>
<keyword evidence="4" id="KW-0813">Transport</keyword>
<evidence type="ECO:0000256" key="4">
    <source>
        <dbReference type="ARBA" id="ARBA00022448"/>
    </source>
</evidence>
<evidence type="ECO:0000256" key="9">
    <source>
        <dbReference type="ARBA" id="ARBA00022723"/>
    </source>
</evidence>
<dbReference type="EC" id="7.1.1.8" evidence="2"/>
<keyword evidence="5" id="KW-1003">Cell membrane</keyword>
<evidence type="ECO:0000256" key="7">
    <source>
        <dbReference type="ARBA" id="ARBA00022660"/>
    </source>
</evidence>
<name>A0ABW0BP93_9ACTN</name>
<evidence type="ECO:0000313" key="21">
    <source>
        <dbReference type="EMBL" id="MFC5179008.1"/>
    </source>
</evidence>
<dbReference type="PROSITE" id="PS51007">
    <property type="entry name" value="CYTC"/>
    <property type="match status" value="2"/>
</dbReference>
<feature type="transmembrane region" description="Helical" evidence="19">
    <location>
        <begin position="259"/>
        <end position="278"/>
    </location>
</feature>
<evidence type="ECO:0000256" key="19">
    <source>
        <dbReference type="SAM" id="Phobius"/>
    </source>
</evidence>
<evidence type="ECO:0000256" key="8">
    <source>
        <dbReference type="ARBA" id="ARBA00022692"/>
    </source>
</evidence>
<keyword evidence="11" id="KW-1278">Translocase</keyword>
<dbReference type="InterPro" id="IPR009152">
    <property type="entry name" value="bc1_cytC-su"/>
</dbReference>
<evidence type="ECO:0000256" key="3">
    <source>
        <dbReference type="ARBA" id="ARBA00017819"/>
    </source>
</evidence>
<dbReference type="Gene3D" id="1.10.760.10">
    <property type="entry name" value="Cytochrome c-like domain"/>
    <property type="match status" value="2"/>
</dbReference>
<evidence type="ECO:0000256" key="18">
    <source>
        <dbReference type="SAM" id="MobiDB-lite"/>
    </source>
</evidence>
<keyword evidence="9 17" id="KW-0479">Metal-binding</keyword>
<keyword evidence="10" id="KW-0677">Repeat</keyword>
<keyword evidence="14 17" id="KW-0408">Iron</keyword>
<dbReference type="RefSeq" id="WP_378592847.1">
    <property type="nucleotide sequence ID" value="NZ_JBHSKD010000027.1"/>
</dbReference>
<evidence type="ECO:0000256" key="5">
    <source>
        <dbReference type="ARBA" id="ARBA00022475"/>
    </source>
</evidence>
<dbReference type="Pfam" id="PF00034">
    <property type="entry name" value="Cytochrom_C"/>
    <property type="match status" value="1"/>
</dbReference>
<keyword evidence="22" id="KW-1185">Reference proteome</keyword>
<feature type="domain" description="Cytochrome c" evidence="20">
    <location>
        <begin position="52"/>
        <end position="138"/>
    </location>
</feature>
<comment type="catalytic activity">
    <reaction evidence="16">
        <text>a quinol + 2 Fe(III)-[cytochrome c](out) = a quinone + 2 Fe(II)-[cytochrome c](out) + 2 H(+)(out)</text>
        <dbReference type="Rhea" id="RHEA:11484"/>
        <dbReference type="Rhea" id="RHEA-COMP:10350"/>
        <dbReference type="Rhea" id="RHEA-COMP:14399"/>
        <dbReference type="ChEBI" id="CHEBI:15378"/>
        <dbReference type="ChEBI" id="CHEBI:24646"/>
        <dbReference type="ChEBI" id="CHEBI:29033"/>
        <dbReference type="ChEBI" id="CHEBI:29034"/>
        <dbReference type="ChEBI" id="CHEBI:132124"/>
        <dbReference type="EC" id="7.1.1.8"/>
    </reaction>
</comment>
<keyword evidence="15 19" id="KW-0472">Membrane</keyword>
<feature type="region of interest" description="Disordered" evidence="18">
    <location>
        <begin position="281"/>
        <end position="308"/>
    </location>
</feature>
<dbReference type="Pfam" id="PF13442">
    <property type="entry name" value="Cytochrome_CBB3"/>
    <property type="match status" value="1"/>
</dbReference>
<reference evidence="22" key="1">
    <citation type="journal article" date="2019" name="Int. J. Syst. Evol. Microbiol.">
        <title>The Global Catalogue of Microorganisms (GCM) 10K type strain sequencing project: providing services to taxonomists for standard genome sequencing and annotation.</title>
        <authorList>
            <consortium name="The Broad Institute Genomics Platform"/>
            <consortium name="The Broad Institute Genome Sequencing Center for Infectious Disease"/>
            <person name="Wu L."/>
            <person name="Ma J."/>
        </authorList>
    </citation>
    <scope>NUCLEOTIDE SEQUENCE [LARGE SCALE GENOMIC DNA]</scope>
    <source>
        <strain evidence="22">DFY41</strain>
    </source>
</reference>
<dbReference type="InterPro" id="IPR036909">
    <property type="entry name" value="Cyt_c-like_dom_sf"/>
</dbReference>
<evidence type="ECO:0000256" key="1">
    <source>
        <dbReference type="ARBA" id="ARBA00004651"/>
    </source>
</evidence>
<comment type="caution">
    <text evidence="21">The sequence shown here is derived from an EMBL/GenBank/DDBJ whole genome shotgun (WGS) entry which is preliminary data.</text>
</comment>
<evidence type="ECO:0000256" key="16">
    <source>
        <dbReference type="ARBA" id="ARBA00029351"/>
    </source>
</evidence>
<evidence type="ECO:0000256" key="13">
    <source>
        <dbReference type="ARBA" id="ARBA00022989"/>
    </source>
</evidence>
<dbReference type="SUPFAM" id="SSF46626">
    <property type="entry name" value="Cytochrome c"/>
    <property type="match status" value="2"/>
</dbReference>
<proteinExistence type="predicted"/>
<evidence type="ECO:0000256" key="10">
    <source>
        <dbReference type="ARBA" id="ARBA00022737"/>
    </source>
</evidence>
<feature type="domain" description="Cytochrome c" evidence="20">
    <location>
        <begin position="161"/>
        <end position="239"/>
    </location>
</feature>
<keyword evidence="6 17" id="KW-0349">Heme</keyword>
<sequence length="308" mass="32161">MRLLNRSAGRLSRHRRGPLAGMVLLLLGLVLSGGLYAAFAPASAEEQTSDTELVAQGRELFLVGCAFCHGQNGEGVETNGDNEQLGPSLVGVGAAAVDFQVGTGRMPMAQPGQQAQAKKVVYTDEEIAALAAYVASLGPGPAIPDSSQYSTEGMTDAERQAAISRGGQIFLTNCTACHNFQGSGGAMPRGGYAPNIRNTEPRHIYEAMLTGPQSMDNFSDGNLPPDAKRDVIAYIESLNESPEYGGYGLGGLGPVPEGIAAWVVGIGVLVGVAVWIAAHTTRTSKRKGEADPDDNDESKDEAEAEVQA</sequence>
<evidence type="ECO:0000256" key="11">
    <source>
        <dbReference type="ARBA" id="ARBA00022967"/>
    </source>
</evidence>
<dbReference type="Proteomes" id="UP001596087">
    <property type="component" value="Unassembled WGS sequence"/>
</dbReference>
<keyword evidence="12" id="KW-0249">Electron transport</keyword>
<organism evidence="21 22">
    <name type="scientific">Nocardioides taihuensis</name>
    <dbReference type="NCBI Taxonomy" id="1835606"/>
    <lineage>
        <taxon>Bacteria</taxon>
        <taxon>Bacillati</taxon>
        <taxon>Actinomycetota</taxon>
        <taxon>Actinomycetes</taxon>
        <taxon>Propionibacteriales</taxon>
        <taxon>Nocardioidaceae</taxon>
        <taxon>Nocardioides</taxon>
    </lineage>
</organism>